<organism evidence="1 2">
    <name type="scientific">Paragemmobacter ruber</name>
    <dbReference type="NCBI Taxonomy" id="1985673"/>
    <lineage>
        <taxon>Bacteria</taxon>
        <taxon>Pseudomonadati</taxon>
        <taxon>Pseudomonadota</taxon>
        <taxon>Alphaproteobacteria</taxon>
        <taxon>Rhodobacterales</taxon>
        <taxon>Paracoccaceae</taxon>
        <taxon>Paragemmobacter</taxon>
    </lineage>
</organism>
<reference evidence="2" key="1">
    <citation type="submission" date="2020-01" db="EMBL/GenBank/DDBJ databases">
        <title>Sphingomonas sp. strain CSW-10.</title>
        <authorList>
            <person name="Chen W.-M."/>
        </authorList>
    </citation>
    <scope>NUCLEOTIDE SEQUENCE [LARGE SCALE GENOMIC DNA]</scope>
    <source>
        <strain evidence="2">CCP-1</strain>
    </source>
</reference>
<name>A0ABW9Y5L4_9RHOB</name>
<keyword evidence="2" id="KW-1185">Reference proteome</keyword>
<protein>
    <recommendedName>
        <fullName evidence="3">Restriction endonuclease</fullName>
    </recommendedName>
</protein>
<dbReference type="Proteomes" id="UP001517376">
    <property type="component" value="Unassembled WGS sequence"/>
</dbReference>
<sequence length="251" mass="26484">MRSVLPDFLPDVPADAVLAALARSPGNEVASGKFDSPESSSALAVNAFGWFLGRPALLPPLPGVPMGQPLAVEIEAEMRFPWSGGRHPWLDVAVSTATTLVGVEAKRYEPFRPGKAVAFSEAYDSRDWGPGMAPYDALRAELGEGRLRFRHLDGVQLVKHAYGLRNQARKWGLGAVLVYLHAAPAAWANGKPVDAGAIAAHAAEVAAFAGRAKGADVVFAPLRWADVLAQWAGVPALAAHAAAVRARFGVV</sequence>
<accession>A0ABW9Y5L4</accession>
<comment type="caution">
    <text evidence="1">The sequence shown here is derived from an EMBL/GenBank/DDBJ whole genome shotgun (WGS) entry which is preliminary data.</text>
</comment>
<proteinExistence type="predicted"/>
<evidence type="ECO:0000313" key="2">
    <source>
        <dbReference type="Proteomes" id="UP001517376"/>
    </source>
</evidence>
<evidence type="ECO:0000313" key="1">
    <source>
        <dbReference type="EMBL" id="NBE07861.1"/>
    </source>
</evidence>
<evidence type="ECO:0008006" key="3">
    <source>
        <dbReference type="Google" id="ProtNLM"/>
    </source>
</evidence>
<gene>
    <name evidence="1" type="ORF">GU920_09955</name>
</gene>
<dbReference type="RefSeq" id="WP_161766873.1">
    <property type="nucleotide sequence ID" value="NZ_JAAATW010000002.1"/>
</dbReference>
<dbReference type="EMBL" id="JAAATW010000002">
    <property type="protein sequence ID" value="NBE07861.1"/>
    <property type="molecule type" value="Genomic_DNA"/>
</dbReference>